<evidence type="ECO:0000256" key="10">
    <source>
        <dbReference type="ARBA" id="ARBA00023201"/>
    </source>
</evidence>
<feature type="transmembrane region" description="Helical" evidence="13">
    <location>
        <begin position="325"/>
        <end position="345"/>
    </location>
</feature>
<keyword evidence="8" id="KW-0406">Ion transport</keyword>
<evidence type="ECO:0000256" key="3">
    <source>
        <dbReference type="ARBA" id="ARBA00022538"/>
    </source>
</evidence>
<evidence type="ECO:0000313" key="15">
    <source>
        <dbReference type="EMBL" id="KAE8691132.1"/>
    </source>
</evidence>
<organism evidence="15 16">
    <name type="scientific">Hibiscus syriacus</name>
    <name type="common">Rose of Sharon</name>
    <dbReference type="NCBI Taxonomy" id="106335"/>
    <lineage>
        <taxon>Eukaryota</taxon>
        <taxon>Viridiplantae</taxon>
        <taxon>Streptophyta</taxon>
        <taxon>Embryophyta</taxon>
        <taxon>Tracheophyta</taxon>
        <taxon>Spermatophyta</taxon>
        <taxon>Magnoliopsida</taxon>
        <taxon>eudicotyledons</taxon>
        <taxon>Gunneridae</taxon>
        <taxon>Pentapetalae</taxon>
        <taxon>rosids</taxon>
        <taxon>malvids</taxon>
        <taxon>Malvales</taxon>
        <taxon>Malvaceae</taxon>
        <taxon>Malvoideae</taxon>
        <taxon>Hibiscus</taxon>
    </lineage>
</organism>
<evidence type="ECO:0000256" key="1">
    <source>
        <dbReference type="ARBA" id="ARBA00004141"/>
    </source>
</evidence>
<feature type="domain" description="Cation/H+ exchanger transmembrane" evidence="14">
    <location>
        <begin position="124"/>
        <end position="350"/>
    </location>
</feature>
<keyword evidence="16" id="KW-1185">Reference proteome</keyword>
<evidence type="ECO:0000256" key="5">
    <source>
        <dbReference type="ARBA" id="ARBA00022958"/>
    </source>
</evidence>
<dbReference type="GO" id="GO:0015386">
    <property type="term" value="F:potassium:proton antiporter activity"/>
    <property type="evidence" value="ECO:0007669"/>
    <property type="project" value="TreeGrafter"/>
</dbReference>
<comment type="catalytic activity">
    <reaction evidence="11">
        <text>Na(+)(in) + H(+)(out) = Na(+)(out) + H(+)(in)</text>
        <dbReference type="Rhea" id="RHEA:29419"/>
        <dbReference type="ChEBI" id="CHEBI:15378"/>
        <dbReference type="ChEBI" id="CHEBI:29101"/>
    </reaction>
</comment>
<keyword evidence="4 13" id="KW-0812">Transmembrane</keyword>
<feature type="transmembrane region" description="Helical" evidence="13">
    <location>
        <begin position="169"/>
        <end position="186"/>
    </location>
</feature>
<sequence>MEMFEFMTNLAHQHEQGSIAGTVILLLSKGKSSHILRFDEQLFFIYLFPPIIFNAGFQVKKKQLFQNFCNHHAVRSDRGFYLFRNRYGWQLVAVSQVRVWWFESTRIPRCGNYFLINSYSLYITGCQTFLKLIGDFIYLFSTSTALGVTFGLVTAYLLKTLYFGRYSTVRELAIMVLMAYLSYMLAELLDLSGILTVCFCAILMHIFAMMSFVAETFIFLYVGMDALDVEKWKMTRLSFTTLMGTFGTLDLLILLGRAAFVFPLSVDFNLMNRRPNRAHPLTFKHQVVIWWAGLMRGAVSIALAFKQVLSHLIHIFWCYMDPVNAAMITNTIIVVLFTTMVFGFLTKPLILCLLPQHVTGTSDGGQGSKSPKEDLTLPFLSFEESATTNILRAKDSLSMLFERSVYTVHYYWRNVVIRSRLDLESRKSTLQVNTCKPPRKYALELINDTDLGRAKCVLTPLEQNLKLTSAQFDEGFMQDLKESHMEVAPKVARLGCMPYVKAIYHKLLYQNWILYCFMKVTEAEHNSEIIS</sequence>
<accession>A0A6A2ZJ27</accession>
<evidence type="ECO:0000256" key="9">
    <source>
        <dbReference type="ARBA" id="ARBA00023136"/>
    </source>
</evidence>
<evidence type="ECO:0000259" key="14">
    <source>
        <dbReference type="Pfam" id="PF00999"/>
    </source>
</evidence>
<dbReference type="InterPro" id="IPR018422">
    <property type="entry name" value="Cation/H_exchanger_CPA1"/>
</dbReference>
<comment type="subcellular location">
    <subcellularLocation>
        <location evidence="1">Membrane</location>
        <topology evidence="1">Multi-pass membrane protein</topology>
    </subcellularLocation>
</comment>
<feature type="transmembrane region" description="Helical" evidence="13">
    <location>
        <begin position="287"/>
        <end position="305"/>
    </location>
</feature>
<name>A0A6A2ZJ27_HIBSY</name>
<keyword evidence="10" id="KW-0739">Sodium transport</keyword>
<evidence type="ECO:0000256" key="2">
    <source>
        <dbReference type="ARBA" id="ARBA00022448"/>
    </source>
</evidence>
<comment type="caution">
    <text evidence="15">The sequence shown here is derived from an EMBL/GenBank/DDBJ whole genome shotgun (WGS) entry which is preliminary data.</text>
</comment>
<dbReference type="GO" id="GO:0015385">
    <property type="term" value="F:sodium:proton antiporter activity"/>
    <property type="evidence" value="ECO:0007669"/>
    <property type="project" value="InterPro"/>
</dbReference>
<dbReference type="PANTHER" id="PTHR10110:SF179">
    <property type="entry name" value="SODIUM_HYDROGEN EXCHANGER 4"/>
    <property type="match status" value="1"/>
</dbReference>
<protein>
    <submittedName>
        <fullName evidence="15">Sodium/hydrogen exchanger 4</fullName>
    </submittedName>
</protein>
<evidence type="ECO:0000256" key="7">
    <source>
        <dbReference type="ARBA" id="ARBA00023053"/>
    </source>
</evidence>
<keyword evidence="3" id="KW-0633">Potassium transport</keyword>
<keyword evidence="7" id="KW-0915">Sodium</keyword>
<evidence type="ECO:0000256" key="4">
    <source>
        <dbReference type="ARBA" id="ARBA00022692"/>
    </source>
</evidence>
<keyword evidence="5" id="KW-0630">Potassium</keyword>
<evidence type="ECO:0000256" key="13">
    <source>
        <dbReference type="SAM" id="Phobius"/>
    </source>
</evidence>
<reference evidence="15" key="1">
    <citation type="submission" date="2019-09" db="EMBL/GenBank/DDBJ databases">
        <title>Draft genome information of white flower Hibiscus syriacus.</title>
        <authorList>
            <person name="Kim Y.-M."/>
        </authorList>
    </citation>
    <scope>NUCLEOTIDE SEQUENCE [LARGE SCALE GENOMIC DNA]</scope>
    <source>
        <strain evidence="15">YM2019G1</strain>
    </source>
</reference>
<evidence type="ECO:0000313" key="16">
    <source>
        <dbReference type="Proteomes" id="UP000436088"/>
    </source>
</evidence>
<dbReference type="InterPro" id="IPR006153">
    <property type="entry name" value="Cation/H_exchanger_TM"/>
</dbReference>
<dbReference type="GO" id="GO:0005886">
    <property type="term" value="C:plasma membrane"/>
    <property type="evidence" value="ECO:0007669"/>
    <property type="project" value="TreeGrafter"/>
</dbReference>
<dbReference type="Pfam" id="PF00999">
    <property type="entry name" value="Na_H_Exchanger"/>
    <property type="match status" value="1"/>
</dbReference>
<evidence type="ECO:0000256" key="8">
    <source>
        <dbReference type="ARBA" id="ARBA00023065"/>
    </source>
</evidence>
<feature type="transmembrane region" description="Helical" evidence="13">
    <location>
        <begin position="193"/>
        <end position="222"/>
    </location>
</feature>
<feature type="transmembrane region" description="Helical" evidence="13">
    <location>
        <begin position="242"/>
        <end position="266"/>
    </location>
</feature>
<evidence type="ECO:0000256" key="11">
    <source>
        <dbReference type="ARBA" id="ARBA00047524"/>
    </source>
</evidence>
<dbReference type="GO" id="GO:0051453">
    <property type="term" value="P:regulation of intracellular pH"/>
    <property type="evidence" value="ECO:0007669"/>
    <property type="project" value="TreeGrafter"/>
</dbReference>
<gene>
    <name evidence="15" type="ORF">F3Y22_tig00110893pilonHSYRG01295</name>
</gene>
<keyword evidence="2" id="KW-0813">Transport</keyword>
<dbReference type="EMBL" id="VEPZ02001150">
    <property type="protein sequence ID" value="KAE8691132.1"/>
    <property type="molecule type" value="Genomic_DNA"/>
</dbReference>
<comment type="catalytic activity">
    <reaction evidence="12">
        <text>K(+)(in) + H(+)(out) = K(+)(out) + H(+)(in)</text>
        <dbReference type="Rhea" id="RHEA:29467"/>
        <dbReference type="ChEBI" id="CHEBI:15378"/>
        <dbReference type="ChEBI" id="CHEBI:29103"/>
    </reaction>
</comment>
<feature type="transmembrane region" description="Helical" evidence="13">
    <location>
        <begin position="41"/>
        <end position="57"/>
    </location>
</feature>
<keyword evidence="6 13" id="KW-1133">Transmembrane helix</keyword>
<keyword evidence="9 13" id="KW-0472">Membrane</keyword>
<dbReference type="AlphaFoldDB" id="A0A6A2ZJ27"/>
<evidence type="ECO:0000256" key="6">
    <source>
        <dbReference type="ARBA" id="ARBA00022989"/>
    </source>
</evidence>
<proteinExistence type="predicted"/>
<dbReference type="GO" id="GO:0098719">
    <property type="term" value="P:sodium ion import across plasma membrane"/>
    <property type="evidence" value="ECO:0007669"/>
    <property type="project" value="TreeGrafter"/>
</dbReference>
<dbReference type="Proteomes" id="UP000436088">
    <property type="component" value="Unassembled WGS sequence"/>
</dbReference>
<feature type="transmembrane region" description="Helical" evidence="13">
    <location>
        <begin position="136"/>
        <end position="157"/>
    </location>
</feature>
<evidence type="ECO:0000256" key="12">
    <source>
        <dbReference type="ARBA" id="ARBA00047912"/>
    </source>
</evidence>
<dbReference type="PANTHER" id="PTHR10110">
    <property type="entry name" value="SODIUM/HYDROGEN EXCHANGER"/>
    <property type="match status" value="1"/>
</dbReference>